<dbReference type="GO" id="GO:0030435">
    <property type="term" value="P:sporulation resulting in formation of a cellular spore"/>
    <property type="evidence" value="ECO:0007669"/>
    <property type="project" value="InterPro"/>
</dbReference>
<dbReference type="NCBIfam" id="TIGR02870">
    <property type="entry name" value="spore_II_D"/>
    <property type="match status" value="1"/>
</dbReference>
<dbReference type="NCBIfam" id="TIGR02669">
    <property type="entry name" value="SpoIID_LytB"/>
    <property type="match status" value="1"/>
</dbReference>
<gene>
    <name evidence="2" type="ORF">JOD01_001767</name>
</gene>
<comment type="caution">
    <text evidence="2">The sequence shown here is derived from an EMBL/GenBank/DDBJ whole genome shotgun (WGS) entry which is preliminary data.</text>
</comment>
<dbReference type="InterPro" id="IPR013693">
    <property type="entry name" value="SpoIID/LytB_N"/>
</dbReference>
<dbReference type="RefSeq" id="WP_204517882.1">
    <property type="nucleotide sequence ID" value="NZ_BAABIN010000020.1"/>
</dbReference>
<protein>
    <submittedName>
        <fullName evidence="2">Stage II sporulation protein D</fullName>
    </submittedName>
</protein>
<reference evidence="2" key="1">
    <citation type="submission" date="2021-01" db="EMBL/GenBank/DDBJ databases">
        <title>Genomic Encyclopedia of Type Strains, Phase IV (KMG-IV): sequencing the most valuable type-strain genomes for metagenomic binning, comparative biology and taxonomic classification.</title>
        <authorList>
            <person name="Goeker M."/>
        </authorList>
    </citation>
    <scope>NUCLEOTIDE SEQUENCE</scope>
    <source>
        <strain evidence="2">DSM 25523</strain>
    </source>
</reference>
<dbReference type="GO" id="GO:0030288">
    <property type="term" value="C:outer membrane-bounded periplasmic space"/>
    <property type="evidence" value="ECO:0007669"/>
    <property type="project" value="TreeGrafter"/>
</dbReference>
<proteinExistence type="predicted"/>
<dbReference type="InterPro" id="IPR051922">
    <property type="entry name" value="Bact_Sporulation_Assoc"/>
</dbReference>
<dbReference type="InterPro" id="IPR013486">
    <property type="entry name" value="SpoIID/LytB"/>
</dbReference>
<dbReference type="AlphaFoldDB" id="A0A939BS69"/>
<evidence type="ECO:0000313" key="3">
    <source>
        <dbReference type="Proteomes" id="UP000717624"/>
    </source>
</evidence>
<dbReference type="EMBL" id="JAFBEB010000005">
    <property type="protein sequence ID" value="MBM7590163.1"/>
    <property type="molecule type" value="Genomic_DNA"/>
</dbReference>
<dbReference type="InterPro" id="IPR014225">
    <property type="entry name" value="Spore_II_D_firmicutes"/>
</dbReference>
<evidence type="ECO:0000259" key="1">
    <source>
        <dbReference type="Pfam" id="PF08486"/>
    </source>
</evidence>
<organism evidence="2 3">
    <name type="scientific">Brevibacillus fulvus</name>
    <dbReference type="NCBI Taxonomy" id="1125967"/>
    <lineage>
        <taxon>Bacteria</taxon>
        <taxon>Bacillati</taxon>
        <taxon>Bacillota</taxon>
        <taxon>Bacilli</taxon>
        <taxon>Bacillales</taxon>
        <taxon>Paenibacillaceae</taxon>
        <taxon>Brevibacillus</taxon>
    </lineage>
</organism>
<dbReference type="PANTHER" id="PTHR30032">
    <property type="entry name" value="N-ACETYLMURAMOYL-L-ALANINE AMIDASE-RELATED"/>
    <property type="match status" value="1"/>
</dbReference>
<sequence length="333" mass="37148">MRRYLLFLFIALPLLVVAVPATLVYYFSPATPPVQPAGKSLASPASLPNQIPVKVYRSEKKVVETVPLESYVEGVVAAEMPADFELEALKAQAMAARTYIIRRINANDFSDVPDGGQVLDTVKHQVYLDEEQRKQNWGDQFEWKNARIRQAVLETAGMILTYQGDPIDATFFSTSNGFTEDASEYWQQPIPYLRSVASPWDVNSPRYEESKPISVAEVEQKLGVKLDLAAARQGGWYQVIQRTAGNRIGKIQIGNKEFTGRQIREKLGLNSSAFTMELRGNTIVFHTRGYGHGVGMSQWGANGMAKAGKKAEEIVKYFYQGIALQNYQQAVKG</sequence>
<evidence type="ECO:0000313" key="2">
    <source>
        <dbReference type="EMBL" id="MBM7590163.1"/>
    </source>
</evidence>
<accession>A0A939BS69</accession>
<dbReference type="Proteomes" id="UP000717624">
    <property type="component" value="Unassembled WGS sequence"/>
</dbReference>
<dbReference type="Pfam" id="PF08486">
    <property type="entry name" value="SpoIID"/>
    <property type="match status" value="1"/>
</dbReference>
<name>A0A939BS69_9BACL</name>
<dbReference type="PANTHER" id="PTHR30032:SF4">
    <property type="entry name" value="AMIDASE ENHANCER"/>
    <property type="match status" value="1"/>
</dbReference>
<feature type="domain" description="Sporulation stage II protein D amidase enhancer LytB N-terminal" evidence="1">
    <location>
        <begin position="57"/>
        <end position="162"/>
    </location>
</feature>
<keyword evidence="3" id="KW-1185">Reference proteome</keyword>